<dbReference type="AlphaFoldDB" id="A0A250XAF5"/>
<feature type="domain" description="U-box" evidence="2">
    <location>
        <begin position="96"/>
        <end position="170"/>
    </location>
</feature>
<evidence type="ECO:0000259" key="2">
    <source>
        <dbReference type="PROSITE" id="PS51698"/>
    </source>
</evidence>
<dbReference type="SUPFAM" id="SSF57850">
    <property type="entry name" value="RING/U-box"/>
    <property type="match status" value="1"/>
</dbReference>
<organism evidence="3 4">
    <name type="scientific">Chlamydomonas eustigma</name>
    <dbReference type="NCBI Taxonomy" id="1157962"/>
    <lineage>
        <taxon>Eukaryota</taxon>
        <taxon>Viridiplantae</taxon>
        <taxon>Chlorophyta</taxon>
        <taxon>core chlorophytes</taxon>
        <taxon>Chlorophyceae</taxon>
        <taxon>CS clade</taxon>
        <taxon>Chlamydomonadales</taxon>
        <taxon>Chlamydomonadaceae</taxon>
        <taxon>Chlamydomonas</taxon>
    </lineage>
</organism>
<evidence type="ECO:0000313" key="3">
    <source>
        <dbReference type="EMBL" id="GAX80057.1"/>
    </source>
</evidence>
<gene>
    <name evidence="3" type="ORF">CEUSTIGMA_g7496.t1</name>
</gene>
<dbReference type="GO" id="GO:0004842">
    <property type="term" value="F:ubiquitin-protein transferase activity"/>
    <property type="evidence" value="ECO:0007669"/>
    <property type="project" value="InterPro"/>
</dbReference>
<dbReference type="EMBL" id="BEGY01000048">
    <property type="protein sequence ID" value="GAX80057.1"/>
    <property type="molecule type" value="Genomic_DNA"/>
</dbReference>
<dbReference type="UniPathway" id="UPA00143"/>
<dbReference type="OrthoDB" id="10064100at2759"/>
<feature type="compositionally biased region" description="Basic and acidic residues" evidence="1">
    <location>
        <begin position="25"/>
        <end position="51"/>
    </location>
</feature>
<dbReference type="SMART" id="SM00504">
    <property type="entry name" value="Ubox"/>
    <property type="match status" value="1"/>
</dbReference>
<dbReference type="InterPro" id="IPR052085">
    <property type="entry name" value="WD-SAM-U-box"/>
</dbReference>
<dbReference type="InterPro" id="IPR003613">
    <property type="entry name" value="Ubox_domain"/>
</dbReference>
<name>A0A250XAF5_9CHLO</name>
<dbReference type="PANTHER" id="PTHR46573:SF1">
    <property type="entry name" value="WD REPEAT, SAM AND U-BOX DOMAIN-CONTAINING PROTEIN 1"/>
    <property type="match status" value="1"/>
</dbReference>
<dbReference type="PROSITE" id="PS51698">
    <property type="entry name" value="U_BOX"/>
    <property type="match status" value="1"/>
</dbReference>
<dbReference type="Gene3D" id="3.30.40.10">
    <property type="entry name" value="Zinc/RING finger domain, C3HC4 (zinc finger)"/>
    <property type="match status" value="1"/>
</dbReference>
<proteinExistence type="predicted"/>
<comment type="caution">
    <text evidence="3">The sequence shown here is derived from an EMBL/GenBank/DDBJ whole genome shotgun (WGS) entry which is preliminary data.</text>
</comment>
<dbReference type="CDD" id="cd16655">
    <property type="entry name" value="RING-Ubox_WDSUB1-like"/>
    <property type="match status" value="1"/>
</dbReference>
<dbReference type="PANTHER" id="PTHR46573">
    <property type="entry name" value="WD REPEAT, SAM AND U-BOX DOMAIN-CONTAINING PROTEIN 1"/>
    <property type="match status" value="1"/>
</dbReference>
<dbReference type="Proteomes" id="UP000232323">
    <property type="component" value="Unassembled WGS sequence"/>
</dbReference>
<sequence length="176" mass="19948">MDDNDSSLQDMLKFYSLGEPLAVRLRDPSSSEKATKPQEARSKLTESENGRDSSLLISESEIFMHGHGRPPNRPLQHGDMDYWMSCSMFWQQQQQYVPVAFICPLSHGIMKEPVHARDGVTYEKSAIQAWFKQGNLTSPVTKAPISHPGLLPNDRLRQAIQQWRILHTAPPGTAHR</sequence>
<feature type="region of interest" description="Disordered" evidence="1">
    <location>
        <begin position="25"/>
        <end position="52"/>
    </location>
</feature>
<evidence type="ECO:0000313" key="4">
    <source>
        <dbReference type="Proteomes" id="UP000232323"/>
    </source>
</evidence>
<accession>A0A250XAF5</accession>
<dbReference type="GO" id="GO:0016567">
    <property type="term" value="P:protein ubiquitination"/>
    <property type="evidence" value="ECO:0007669"/>
    <property type="project" value="UniProtKB-UniPathway"/>
</dbReference>
<keyword evidence="4" id="KW-1185">Reference proteome</keyword>
<dbReference type="InterPro" id="IPR013083">
    <property type="entry name" value="Znf_RING/FYVE/PHD"/>
</dbReference>
<dbReference type="STRING" id="1157962.A0A250XAF5"/>
<reference evidence="3 4" key="1">
    <citation type="submission" date="2017-08" db="EMBL/GenBank/DDBJ databases">
        <title>Acidophilic green algal genome provides insights into adaptation to an acidic environment.</title>
        <authorList>
            <person name="Hirooka S."/>
            <person name="Hirose Y."/>
            <person name="Kanesaki Y."/>
            <person name="Higuchi S."/>
            <person name="Fujiwara T."/>
            <person name="Onuma R."/>
            <person name="Era A."/>
            <person name="Ohbayashi R."/>
            <person name="Uzuka A."/>
            <person name="Nozaki H."/>
            <person name="Yoshikawa H."/>
            <person name="Miyagishima S.Y."/>
        </authorList>
    </citation>
    <scope>NUCLEOTIDE SEQUENCE [LARGE SCALE GENOMIC DNA]</scope>
    <source>
        <strain evidence="3 4">NIES-2499</strain>
    </source>
</reference>
<dbReference type="Pfam" id="PF04564">
    <property type="entry name" value="U-box"/>
    <property type="match status" value="1"/>
</dbReference>
<evidence type="ECO:0000256" key="1">
    <source>
        <dbReference type="SAM" id="MobiDB-lite"/>
    </source>
</evidence>
<protein>
    <recommendedName>
        <fullName evidence="2">U-box domain-containing protein</fullName>
    </recommendedName>
</protein>